<dbReference type="Proteomes" id="UP000735302">
    <property type="component" value="Unassembled WGS sequence"/>
</dbReference>
<protein>
    <submittedName>
        <fullName evidence="1">Pol polyprotein</fullName>
    </submittedName>
</protein>
<keyword evidence="2" id="KW-1185">Reference proteome</keyword>
<dbReference type="AlphaFoldDB" id="A0AAV3YRF7"/>
<accession>A0AAV3YRF7</accession>
<comment type="caution">
    <text evidence="1">The sequence shown here is derived from an EMBL/GenBank/DDBJ whole genome shotgun (WGS) entry which is preliminary data.</text>
</comment>
<sequence>MPTARFLMKLVVTCCDSDNFIGKDCEMMQQHHSALETQQDPLHPLSFHGNGFGCLVLWRQKGTYGYNSAQVNGSYASSFSQEVPDVYGLDELQAYYEAIEEPGGTFVAGEAQTRSIRDSTVE</sequence>
<evidence type="ECO:0000313" key="2">
    <source>
        <dbReference type="Proteomes" id="UP000735302"/>
    </source>
</evidence>
<name>A0AAV3YRF7_9GAST</name>
<dbReference type="EMBL" id="BLXT01001319">
    <property type="protein sequence ID" value="GFN84563.1"/>
    <property type="molecule type" value="Genomic_DNA"/>
</dbReference>
<evidence type="ECO:0000313" key="1">
    <source>
        <dbReference type="EMBL" id="GFN84563.1"/>
    </source>
</evidence>
<organism evidence="1 2">
    <name type="scientific">Plakobranchus ocellatus</name>
    <dbReference type="NCBI Taxonomy" id="259542"/>
    <lineage>
        <taxon>Eukaryota</taxon>
        <taxon>Metazoa</taxon>
        <taxon>Spiralia</taxon>
        <taxon>Lophotrochozoa</taxon>
        <taxon>Mollusca</taxon>
        <taxon>Gastropoda</taxon>
        <taxon>Heterobranchia</taxon>
        <taxon>Euthyneura</taxon>
        <taxon>Panpulmonata</taxon>
        <taxon>Sacoglossa</taxon>
        <taxon>Placobranchoidea</taxon>
        <taxon>Plakobranchidae</taxon>
        <taxon>Plakobranchus</taxon>
    </lineage>
</organism>
<proteinExistence type="predicted"/>
<reference evidence="1 2" key="1">
    <citation type="journal article" date="2021" name="Elife">
        <title>Chloroplast acquisition without the gene transfer in kleptoplastic sea slugs, Plakobranchus ocellatus.</title>
        <authorList>
            <person name="Maeda T."/>
            <person name="Takahashi S."/>
            <person name="Yoshida T."/>
            <person name="Shimamura S."/>
            <person name="Takaki Y."/>
            <person name="Nagai Y."/>
            <person name="Toyoda A."/>
            <person name="Suzuki Y."/>
            <person name="Arimoto A."/>
            <person name="Ishii H."/>
            <person name="Satoh N."/>
            <person name="Nishiyama T."/>
            <person name="Hasebe M."/>
            <person name="Maruyama T."/>
            <person name="Minagawa J."/>
            <person name="Obokata J."/>
            <person name="Shigenobu S."/>
        </authorList>
    </citation>
    <scope>NUCLEOTIDE SEQUENCE [LARGE SCALE GENOMIC DNA]</scope>
</reference>
<gene>
    <name evidence="1" type="ORF">PoB_001106900</name>
</gene>